<evidence type="ECO:0000256" key="6">
    <source>
        <dbReference type="ARBA" id="ARBA00034078"/>
    </source>
</evidence>
<dbReference type="Gene3D" id="1.10.10.1590">
    <property type="entry name" value="NADH-quinone oxidoreductase subunit E"/>
    <property type="match status" value="1"/>
</dbReference>
<dbReference type="CDD" id="cd03064">
    <property type="entry name" value="TRX_Fd_NuoE"/>
    <property type="match status" value="1"/>
</dbReference>
<evidence type="ECO:0000256" key="2">
    <source>
        <dbReference type="ARBA" id="ARBA00022714"/>
    </source>
</evidence>
<dbReference type="RefSeq" id="WP_010039193.1">
    <property type="nucleotide sequence ID" value="NZ_CP025958.1"/>
</dbReference>
<dbReference type="OrthoDB" id="9807941at2"/>
<keyword evidence="3 7" id="KW-0479">Metal-binding</keyword>
<dbReference type="InterPro" id="IPR041921">
    <property type="entry name" value="NuoE_N"/>
</dbReference>
<name>A0A2Z3H3U0_9BACT</name>
<organism evidence="8 9">
    <name type="scientific">Gemmata obscuriglobus</name>
    <dbReference type="NCBI Taxonomy" id="114"/>
    <lineage>
        <taxon>Bacteria</taxon>
        <taxon>Pseudomonadati</taxon>
        <taxon>Planctomycetota</taxon>
        <taxon>Planctomycetia</taxon>
        <taxon>Gemmatales</taxon>
        <taxon>Gemmataceae</taxon>
        <taxon>Gemmata</taxon>
    </lineage>
</organism>
<comment type="similarity">
    <text evidence="1">Belongs to the complex I 24 kDa subunit family.</text>
</comment>
<evidence type="ECO:0000256" key="7">
    <source>
        <dbReference type="PIRSR" id="PIRSR000216-1"/>
    </source>
</evidence>
<dbReference type="KEGG" id="gog:C1280_19725"/>
<sequence>MAALSEDMKNRIRAFIPKYPRKQAVTLPALHLVHDELRTVSNEAIVEIAEILELHPSEVHDTMTFYAFFKGEGEKLGTTRLWVCRGLACMLRGAYELIEHCEHKLGVHCGQTTADGKVTLEFAECIGACDGAPACLIEDVHAMNVTPEKADQLITELKLK</sequence>
<keyword evidence="9" id="KW-1185">Reference proteome</keyword>
<dbReference type="Pfam" id="PF01257">
    <property type="entry name" value="2Fe-2S_thioredx"/>
    <property type="match status" value="1"/>
</dbReference>
<evidence type="ECO:0000256" key="3">
    <source>
        <dbReference type="ARBA" id="ARBA00022723"/>
    </source>
</evidence>
<evidence type="ECO:0000256" key="1">
    <source>
        <dbReference type="ARBA" id="ARBA00010643"/>
    </source>
</evidence>
<keyword evidence="2 7" id="KW-0001">2Fe-2S</keyword>
<proteinExistence type="inferred from homology"/>
<dbReference type="Gene3D" id="3.40.30.10">
    <property type="entry name" value="Glutaredoxin"/>
    <property type="match status" value="1"/>
</dbReference>
<dbReference type="PANTHER" id="PTHR10371:SF3">
    <property type="entry name" value="NADH DEHYDROGENASE [UBIQUINONE] FLAVOPROTEIN 2, MITOCHONDRIAL"/>
    <property type="match status" value="1"/>
</dbReference>
<feature type="binding site" evidence="7">
    <location>
        <position position="125"/>
    </location>
    <ligand>
        <name>[2Fe-2S] cluster</name>
        <dbReference type="ChEBI" id="CHEBI:190135"/>
    </ligand>
</feature>
<dbReference type="InterPro" id="IPR036249">
    <property type="entry name" value="Thioredoxin-like_sf"/>
</dbReference>
<dbReference type="AlphaFoldDB" id="A0A2Z3H3U0"/>
<feature type="binding site" evidence="7">
    <location>
        <position position="84"/>
    </location>
    <ligand>
        <name>[2Fe-2S] cluster</name>
        <dbReference type="ChEBI" id="CHEBI:190135"/>
    </ligand>
</feature>
<gene>
    <name evidence="8" type="ORF">C1280_19725</name>
</gene>
<comment type="cofactor">
    <cofactor evidence="6">
        <name>[2Fe-2S] cluster</name>
        <dbReference type="ChEBI" id="CHEBI:190135"/>
    </cofactor>
</comment>
<feature type="binding site" evidence="7">
    <location>
        <position position="89"/>
    </location>
    <ligand>
        <name>[2Fe-2S] cluster</name>
        <dbReference type="ChEBI" id="CHEBI:190135"/>
    </ligand>
</feature>
<dbReference type="GO" id="GO:0051537">
    <property type="term" value="F:2 iron, 2 sulfur cluster binding"/>
    <property type="evidence" value="ECO:0007669"/>
    <property type="project" value="UniProtKB-KW"/>
</dbReference>
<evidence type="ECO:0000256" key="5">
    <source>
        <dbReference type="ARBA" id="ARBA00023014"/>
    </source>
</evidence>
<feature type="binding site" evidence="7">
    <location>
        <position position="129"/>
    </location>
    <ligand>
        <name>[2Fe-2S] cluster</name>
        <dbReference type="ChEBI" id="CHEBI:190135"/>
    </ligand>
</feature>
<evidence type="ECO:0000313" key="8">
    <source>
        <dbReference type="EMBL" id="AWM38992.1"/>
    </source>
</evidence>
<dbReference type="InterPro" id="IPR042128">
    <property type="entry name" value="NuoE_dom"/>
</dbReference>
<dbReference type="InterPro" id="IPR002023">
    <property type="entry name" value="NuoE-like"/>
</dbReference>
<protein>
    <submittedName>
        <fullName evidence="8">NAD(P)H-dependent oxidoreductase subunit E</fullName>
    </submittedName>
</protein>
<dbReference type="EMBL" id="CP025958">
    <property type="protein sequence ID" value="AWM38992.1"/>
    <property type="molecule type" value="Genomic_DNA"/>
</dbReference>
<keyword evidence="5 7" id="KW-0411">Iron-sulfur</keyword>
<dbReference type="PANTHER" id="PTHR10371">
    <property type="entry name" value="NADH DEHYDROGENASE UBIQUINONE FLAVOPROTEIN 2, MITOCHONDRIAL"/>
    <property type="match status" value="1"/>
</dbReference>
<comment type="cofactor">
    <cofactor evidence="7">
        <name>[2Fe-2S] cluster</name>
        <dbReference type="ChEBI" id="CHEBI:190135"/>
    </cofactor>
    <text evidence="7">Binds 1 [2Fe-2S] cluster.</text>
</comment>
<dbReference type="GO" id="GO:0046872">
    <property type="term" value="F:metal ion binding"/>
    <property type="evidence" value="ECO:0007669"/>
    <property type="project" value="UniProtKB-KW"/>
</dbReference>
<accession>A0A2Z3H3U0</accession>
<dbReference type="GO" id="GO:0003954">
    <property type="term" value="F:NADH dehydrogenase activity"/>
    <property type="evidence" value="ECO:0007669"/>
    <property type="project" value="TreeGrafter"/>
</dbReference>
<evidence type="ECO:0000256" key="4">
    <source>
        <dbReference type="ARBA" id="ARBA00023004"/>
    </source>
</evidence>
<dbReference type="Proteomes" id="UP000245802">
    <property type="component" value="Chromosome"/>
</dbReference>
<dbReference type="PIRSF" id="PIRSF000216">
    <property type="entry name" value="NADH_DH_24kDa"/>
    <property type="match status" value="1"/>
</dbReference>
<keyword evidence="4 7" id="KW-0408">Iron</keyword>
<reference evidence="8 9" key="1">
    <citation type="submission" date="2018-01" db="EMBL/GenBank/DDBJ databases">
        <title>G. obscuriglobus.</title>
        <authorList>
            <person name="Franke J."/>
            <person name="Blomberg W."/>
            <person name="Selmecki A."/>
        </authorList>
    </citation>
    <scope>NUCLEOTIDE SEQUENCE [LARGE SCALE GENOMIC DNA]</scope>
    <source>
        <strain evidence="8 9">DSM 5831</strain>
    </source>
</reference>
<dbReference type="SUPFAM" id="SSF52833">
    <property type="entry name" value="Thioredoxin-like"/>
    <property type="match status" value="1"/>
</dbReference>
<evidence type="ECO:0000313" key="9">
    <source>
        <dbReference type="Proteomes" id="UP000245802"/>
    </source>
</evidence>